<evidence type="ECO:0000313" key="7">
    <source>
        <dbReference type="Proteomes" id="UP000192997"/>
    </source>
</evidence>
<comment type="caution">
    <text evidence="6">The sequence shown here is derived from an EMBL/GenBank/DDBJ whole genome shotgun (WGS) entry which is preliminary data.</text>
</comment>
<dbReference type="PROSITE" id="PS50936">
    <property type="entry name" value="ENGC_GTPASE"/>
    <property type="match status" value="1"/>
</dbReference>
<dbReference type="Gene3D" id="2.40.50.140">
    <property type="entry name" value="Nucleic acid-binding proteins"/>
    <property type="match status" value="1"/>
</dbReference>
<dbReference type="HAMAP" id="MF_01820">
    <property type="entry name" value="GTPase_RsgA"/>
    <property type="match status" value="1"/>
</dbReference>
<dbReference type="GO" id="GO:0046872">
    <property type="term" value="F:metal ion binding"/>
    <property type="evidence" value="ECO:0007669"/>
    <property type="project" value="UniProtKB-KW"/>
</dbReference>
<feature type="binding site" evidence="3">
    <location>
        <begin position="127"/>
        <end position="130"/>
    </location>
    <ligand>
        <name>GTP</name>
        <dbReference type="ChEBI" id="CHEBI:37565"/>
    </ligand>
</feature>
<keyword evidence="3" id="KW-0862">Zinc</keyword>
<dbReference type="PANTHER" id="PTHR32120:SF11">
    <property type="entry name" value="SMALL RIBOSOMAL SUBUNIT BIOGENESIS GTPASE RSGA 1, MITOCHONDRIAL-RELATED"/>
    <property type="match status" value="1"/>
</dbReference>
<feature type="domain" description="CP-type G" evidence="5">
    <location>
        <begin position="78"/>
        <end position="236"/>
    </location>
</feature>
<feature type="binding site" evidence="3">
    <location>
        <begin position="178"/>
        <end position="186"/>
    </location>
    <ligand>
        <name>GTP</name>
        <dbReference type="ChEBI" id="CHEBI:37565"/>
    </ligand>
</feature>
<feature type="binding site" evidence="3">
    <location>
        <position position="274"/>
    </location>
    <ligand>
        <name>Zn(2+)</name>
        <dbReference type="ChEBI" id="CHEBI:29105"/>
    </ligand>
</feature>
<dbReference type="SUPFAM" id="SSF50249">
    <property type="entry name" value="Nucleic acid-binding proteins"/>
    <property type="match status" value="1"/>
</dbReference>
<dbReference type="GO" id="GO:0005525">
    <property type="term" value="F:GTP binding"/>
    <property type="evidence" value="ECO:0007669"/>
    <property type="project" value="UniProtKB-UniRule"/>
</dbReference>
<dbReference type="InterPro" id="IPR027417">
    <property type="entry name" value="P-loop_NTPase"/>
</dbReference>
<dbReference type="AlphaFoldDB" id="A0A1X4G4R2"/>
<dbReference type="NCBIfam" id="NF008932">
    <property type="entry name" value="PRK12289.1"/>
    <property type="match status" value="1"/>
</dbReference>
<evidence type="ECO:0000256" key="3">
    <source>
        <dbReference type="HAMAP-Rule" id="MF_01820"/>
    </source>
</evidence>
<comment type="similarity">
    <text evidence="3">Belongs to the TRAFAC class YlqF/YawG GTPase family. RsgA subfamily.</text>
</comment>
<dbReference type="RefSeq" id="WP_009344060.1">
    <property type="nucleotide sequence ID" value="NZ_NBYN01000055.1"/>
</dbReference>
<comment type="subcellular location">
    <subcellularLocation>
        <location evidence="3">Cytoplasm</location>
    </subcellularLocation>
</comment>
<sequence>MTGDRIATNPELVGTVLAVQANFYRVQLQEGLTPTLLCTRRTRLKKIGQQVMVGDQVLVEEPDWMGGRGAIADVLPRKTELDRPAIANVNQILLVFALADPPLEPVQLSRFLIKGESTGIDLRLCLNKCDLIQENERRAISDRLGSWGYKPIFLSVQEGMNIEEAREYLKNKITVIAGPSGVGKSSLINQLIPQGNLRVGKVSGKLARGRHTTRHVELFELPNGGLLADTPGFNQPDLGFSPEELIYYFPEGRKFLEQGSCRFSDCLHRDEPGCIVNNDWERYEYYLEFLQEAIAYQTLCQQKSDPESTLKLKTKGQGENHYEPKLESKKYRRTSRRVQVQNLHHWYTENRE</sequence>
<keyword evidence="3" id="KW-0963">Cytoplasm</keyword>
<proteinExistence type="inferred from homology"/>
<dbReference type="Gene3D" id="3.40.50.300">
    <property type="entry name" value="P-loop containing nucleotide triphosphate hydrolases"/>
    <property type="match status" value="1"/>
</dbReference>
<evidence type="ECO:0000313" key="6">
    <source>
        <dbReference type="EMBL" id="OSO89527.1"/>
    </source>
</evidence>
<feature type="binding site" evidence="3">
    <location>
        <position position="266"/>
    </location>
    <ligand>
        <name>Zn(2+)</name>
        <dbReference type="ChEBI" id="CHEBI:29105"/>
    </ligand>
</feature>
<keyword evidence="2 3" id="KW-0342">GTP-binding</keyword>
<dbReference type="GO" id="GO:0042274">
    <property type="term" value="P:ribosomal small subunit biogenesis"/>
    <property type="evidence" value="ECO:0007669"/>
    <property type="project" value="UniProtKB-UniRule"/>
</dbReference>
<keyword evidence="3" id="KW-0694">RNA-binding</keyword>
<feature type="binding site" evidence="3">
    <location>
        <position position="261"/>
    </location>
    <ligand>
        <name>Zn(2+)</name>
        <dbReference type="ChEBI" id="CHEBI:29105"/>
    </ligand>
</feature>
<dbReference type="Proteomes" id="UP000192997">
    <property type="component" value="Unassembled WGS sequence"/>
</dbReference>
<comment type="subunit">
    <text evidence="3">Monomer. Associates with 30S ribosomal subunit, binds 16S rRNA.</text>
</comment>
<reference evidence="7" key="1">
    <citation type="submission" date="2017-04" db="EMBL/GenBank/DDBJ databases">
        <authorList>
            <person name="Abreu V.A."/>
            <person name="Popin R.V."/>
            <person name="Rigonato J."/>
            <person name="Andreote A.P."/>
            <person name="Schaker P.C."/>
            <person name="Hoff-Risseti C."/>
            <person name="Alvarenga D.O."/>
            <person name="Varani A.M."/>
            <person name="Fiore M.F."/>
        </authorList>
    </citation>
    <scope>NUCLEOTIDE SEQUENCE [LARGE SCALE GENOMIC DNA]</scope>
    <source>
        <strain evidence="7">CENA303</strain>
    </source>
</reference>
<evidence type="ECO:0000259" key="5">
    <source>
        <dbReference type="PROSITE" id="PS51721"/>
    </source>
</evidence>
<accession>A0A1X4G4R2</accession>
<dbReference type="SUPFAM" id="SSF52540">
    <property type="entry name" value="P-loop containing nucleoside triphosphate hydrolases"/>
    <property type="match status" value="1"/>
</dbReference>
<feature type="domain" description="EngC GTPase" evidence="4">
    <location>
        <begin position="87"/>
        <end position="234"/>
    </location>
</feature>
<dbReference type="InterPro" id="IPR004881">
    <property type="entry name" value="Ribosome_biogen_GTPase_RsgA"/>
</dbReference>
<dbReference type="Gene3D" id="1.10.40.50">
    <property type="entry name" value="Probable gtpase engc, domain 3"/>
    <property type="match status" value="1"/>
</dbReference>
<keyword evidence="3" id="KW-0479">Metal-binding</keyword>
<comment type="cofactor">
    <cofactor evidence="3">
        <name>Zn(2+)</name>
        <dbReference type="ChEBI" id="CHEBI:29105"/>
    </cofactor>
    <text evidence="3">Binds 1 zinc ion per subunit.</text>
</comment>
<dbReference type="InterPro" id="IPR012340">
    <property type="entry name" value="NA-bd_OB-fold"/>
</dbReference>
<protein>
    <recommendedName>
        <fullName evidence="3">Small ribosomal subunit biogenesis GTPase RsgA</fullName>
        <ecNumber evidence="3">3.6.1.-</ecNumber>
    </recommendedName>
</protein>
<dbReference type="NCBIfam" id="TIGR00157">
    <property type="entry name" value="ribosome small subunit-dependent GTPase A"/>
    <property type="match status" value="1"/>
</dbReference>
<gene>
    <name evidence="3" type="primary">rsgA</name>
    <name evidence="6" type="ORF">B7O87_12690</name>
</gene>
<organism evidence="6 7">
    <name type="scientific">Cylindrospermopsis raciborskii CENA303</name>
    <dbReference type="NCBI Taxonomy" id="1170769"/>
    <lineage>
        <taxon>Bacteria</taxon>
        <taxon>Bacillati</taxon>
        <taxon>Cyanobacteriota</taxon>
        <taxon>Cyanophyceae</taxon>
        <taxon>Nostocales</taxon>
        <taxon>Aphanizomenonaceae</taxon>
        <taxon>Cylindrospermopsis</taxon>
    </lineage>
</organism>
<name>A0A1X4G4R2_9CYAN</name>
<dbReference type="InterPro" id="IPR030378">
    <property type="entry name" value="G_CP_dom"/>
</dbReference>
<keyword evidence="1 3" id="KW-0547">Nucleotide-binding</keyword>
<dbReference type="CDD" id="cd01854">
    <property type="entry name" value="YjeQ_EngC"/>
    <property type="match status" value="1"/>
</dbReference>
<dbReference type="GO" id="GO:0019843">
    <property type="term" value="F:rRNA binding"/>
    <property type="evidence" value="ECO:0007669"/>
    <property type="project" value="UniProtKB-KW"/>
</dbReference>
<evidence type="ECO:0000256" key="1">
    <source>
        <dbReference type="ARBA" id="ARBA00022741"/>
    </source>
</evidence>
<keyword evidence="3" id="KW-0690">Ribosome biogenesis</keyword>
<dbReference type="PROSITE" id="PS51721">
    <property type="entry name" value="G_CP"/>
    <property type="match status" value="1"/>
</dbReference>
<keyword evidence="3" id="KW-0378">Hydrolase</keyword>
<comment type="function">
    <text evidence="3">One of several proteins that assist in the late maturation steps of the functional core of the 30S ribosomal subunit. Helps release RbfA from mature subunits. May play a role in the assembly of ribosomal proteins into the subunit. Circularly permuted GTPase that catalyzes slow GTP hydrolysis, GTPase activity is stimulated by the 30S ribosomal subunit.</text>
</comment>
<dbReference type="GO" id="GO:0005737">
    <property type="term" value="C:cytoplasm"/>
    <property type="evidence" value="ECO:0007669"/>
    <property type="project" value="UniProtKB-SubCell"/>
</dbReference>
<feature type="binding site" evidence="3">
    <location>
        <position position="268"/>
    </location>
    <ligand>
        <name>Zn(2+)</name>
        <dbReference type="ChEBI" id="CHEBI:29105"/>
    </ligand>
</feature>
<evidence type="ECO:0000259" key="4">
    <source>
        <dbReference type="PROSITE" id="PS50936"/>
    </source>
</evidence>
<keyword evidence="3" id="KW-0699">rRNA-binding</keyword>
<evidence type="ECO:0000256" key="2">
    <source>
        <dbReference type="ARBA" id="ARBA00023134"/>
    </source>
</evidence>
<dbReference type="InterPro" id="IPR010914">
    <property type="entry name" value="RsgA_GTPase_dom"/>
</dbReference>
<dbReference type="EC" id="3.6.1.-" evidence="3"/>
<dbReference type="Pfam" id="PF03193">
    <property type="entry name" value="RsgA_GTPase"/>
    <property type="match status" value="1"/>
</dbReference>
<dbReference type="GO" id="GO:0003924">
    <property type="term" value="F:GTPase activity"/>
    <property type="evidence" value="ECO:0007669"/>
    <property type="project" value="UniProtKB-UniRule"/>
</dbReference>
<dbReference type="PANTHER" id="PTHR32120">
    <property type="entry name" value="SMALL RIBOSOMAL SUBUNIT BIOGENESIS GTPASE RSGA"/>
    <property type="match status" value="1"/>
</dbReference>
<dbReference type="EMBL" id="NBYN01000055">
    <property type="protein sequence ID" value="OSO89527.1"/>
    <property type="molecule type" value="Genomic_DNA"/>
</dbReference>